<proteinExistence type="predicted"/>
<sequence length="216" mass="23744">MSQNFPSPRLLHIRQGGGTKPSPSPVALGSRSAKEEIVFGQPVLVLSCIAAFPSSQEPDTSLDQEVLFLLKTRILCISAYFAANRSGSLDEYVRAAEKLAPSVVREWQFLTMNGFDASQNVPSTLLNVLTEPSVEIGVVNVILMANYWMLSRFPDLSSTIADGHVKNVWGFSPKSYRQVSKLAVVHAQPVSTFTLELMHMDSGFFVLLIVAVWNNT</sequence>
<reference evidence="2 3" key="1">
    <citation type="journal article" date="2022" name="Front. Cell. Infect. Microbiol.">
        <title>The Genomes of Two Strains of Taenia crassiceps the Animal Model for the Study of Human Cysticercosis.</title>
        <authorList>
            <person name="Bobes R.J."/>
            <person name="Estrada K."/>
            <person name="Rios-Valencia D.G."/>
            <person name="Calderon-Gallegos A."/>
            <person name="de la Torre P."/>
            <person name="Carrero J.C."/>
            <person name="Sanchez-Flores A."/>
            <person name="Laclette J.P."/>
        </authorList>
    </citation>
    <scope>NUCLEOTIDE SEQUENCE [LARGE SCALE GENOMIC DNA]</scope>
    <source>
        <strain evidence="2">WFUcys</strain>
    </source>
</reference>
<name>A0ABR4Q393_9CEST</name>
<protein>
    <submittedName>
        <fullName evidence="2">Uncharacterized protein</fullName>
    </submittedName>
</protein>
<dbReference type="Proteomes" id="UP001651158">
    <property type="component" value="Unassembled WGS sequence"/>
</dbReference>
<evidence type="ECO:0000256" key="1">
    <source>
        <dbReference type="SAM" id="MobiDB-lite"/>
    </source>
</evidence>
<accession>A0ABR4Q393</accession>
<comment type="caution">
    <text evidence="2">The sequence shown here is derived from an EMBL/GenBank/DDBJ whole genome shotgun (WGS) entry which is preliminary data.</text>
</comment>
<feature type="region of interest" description="Disordered" evidence="1">
    <location>
        <begin position="1"/>
        <end position="28"/>
    </location>
</feature>
<evidence type="ECO:0000313" key="3">
    <source>
        <dbReference type="Proteomes" id="UP001651158"/>
    </source>
</evidence>
<dbReference type="EMBL" id="JAKROA010000014">
    <property type="protein sequence ID" value="KAL5104032.1"/>
    <property type="molecule type" value="Genomic_DNA"/>
</dbReference>
<evidence type="ECO:0000313" key="2">
    <source>
        <dbReference type="EMBL" id="KAL5104032.1"/>
    </source>
</evidence>
<organism evidence="2 3">
    <name type="scientific">Taenia crassiceps</name>
    <dbReference type="NCBI Taxonomy" id="6207"/>
    <lineage>
        <taxon>Eukaryota</taxon>
        <taxon>Metazoa</taxon>
        <taxon>Spiralia</taxon>
        <taxon>Lophotrochozoa</taxon>
        <taxon>Platyhelminthes</taxon>
        <taxon>Cestoda</taxon>
        <taxon>Eucestoda</taxon>
        <taxon>Cyclophyllidea</taxon>
        <taxon>Taeniidae</taxon>
        <taxon>Taenia</taxon>
    </lineage>
</organism>
<keyword evidence="3" id="KW-1185">Reference proteome</keyword>
<gene>
    <name evidence="2" type="ORF">TcWFU_000414</name>
</gene>